<evidence type="ECO:0000313" key="9">
    <source>
        <dbReference type="Proteomes" id="UP001642260"/>
    </source>
</evidence>
<evidence type="ECO:0000313" key="8">
    <source>
        <dbReference type="EMBL" id="CAH8356865.1"/>
    </source>
</evidence>
<accession>A0ABC8KH78</accession>
<comment type="subcellular location">
    <subcellularLocation>
        <location evidence="2">Endomembrane system</location>
        <topology evidence="2">Multi-pass membrane protein</topology>
    </subcellularLocation>
    <subcellularLocation>
        <location evidence="7">Membrane</location>
        <topology evidence="7">Multi-pass membrane protein</topology>
    </subcellularLocation>
</comment>
<keyword evidence="6 7" id="KW-0472">Membrane</keyword>
<dbReference type="AlphaFoldDB" id="A0ABC8KH78"/>
<gene>
    <name evidence="8" type="ORF">ERUC_LOCUS22620</name>
</gene>
<dbReference type="Pfam" id="PF03208">
    <property type="entry name" value="PRA1"/>
    <property type="match status" value="1"/>
</dbReference>
<keyword evidence="4 7" id="KW-0812">Transmembrane</keyword>
<organism evidence="8 9">
    <name type="scientific">Eruca vesicaria subsp. sativa</name>
    <name type="common">Garden rocket</name>
    <name type="synonym">Eruca sativa</name>
    <dbReference type="NCBI Taxonomy" id="29727"/>
    <lineage>
        <taxon>Eukaryota</taxon>
        <taxon>Viridiplantae</taxon>
        <taxon>Streptophyta</taxon>
        <taxon>Embryophyta</taxon>
        <taxon>Tracheophyta</taxon>
        <taxon>Spermatophyta</taxon>
        <taxon>Magnoliopsida</taxon>
        <taxon>eudicotyledons</taxon>
        <taxon>Gunneridae</taxon>
        <taxon>Pentapetalae</taxon>
        <taxon>rosids</taxon>
        <taxon>malvids</taxon>
        <taxon>Brassicales</taxon>
        <taxon>Brassicaceae</taxon>
        <taxon>Brassiceae</taxon>
        <taxon>Eruca</taxon>
    </lineage>
</organism>
<keyword evidence="7" id="KW-0813">Transport</keyword>
<evidence type="ECO:0000256" key="6">
    <source>
        <dbReference type="ARBA" id="ARBA00023136"/>
    </source>
</evidence>
<reference evidence="8 9" key="1">
    <citation type="submission" date="2022-03" db="EMBL/GenBank/DDBJ databases">
        <authorList>
            <person name="Macdonald S."/>
            <person name="Ahmed S."/>
            <person name="Newling K."/>
        </authorList>
    </citation>
    <scope>NUCLEOTIDE SEQUENCE [LARGE SCALE GENOMIC DNA]</scope>
</reference>
<evidence type="ECO:0000256" key="5">
    <source>
        <dbReference type="ARBA" id="ARBA00022989"/>
    </source>
</evidence>
<name>A0ABC8KH78_ERUVS</name>
<protein>
    <recommendedName>
        <fullName evidence="7">PRA1 family protein</fullName>
    </recommendedName>
</protein>
<evidence type="ECO:0000256" key="4">
    <source>
        <dbReference type="ARBA" id="ARBA00022692"/>
    </source>
</evidence>
<feature type="transmembrane region" description="Helical" evidence="7">
    <location>
        <begin position="22"/>
        <end position="54"/>
    </location>
</feature>
<dbReference type="GO" id="GO:0016192">
    <property type="term" value="P:vesicle-mediated transport"/>
    <property type="evidence" value="ECO:0007669"/>
    <property type="project" value="UniProtKB-ARBA"/>
</dbReference>
<dbReference type="GO" id="GO:0005783">
    <property type="term" value="C:endoplasmic reticulum"/>
    <property type="evidence" value="ECO:0007669"/>
    <property type="project" value="UniProtKB-ARBA"/>
</dbReference>
<feature type="transmembrane region" description="Helical" evidence="7">
    <location>
        <begin position="117"/>
        <end position="135"/>
    </location>
</feature>
<dbReference type="GO" id="GO:0016020">
    <property type="term" value="C:membrane"/>
    <property type="evidence" value="ECO:0007669"/>
    <property type="project" value="UniProtKB-SubCell"/>
</dbReference>
<dbReference type="EMBL" id="CAKOAT010222044">
    <property type="protein sequence ID" value="CAH8356865.1"/>
    <property type="molecule type" value="Genomic_DNA"/>
</dbReference>
<evidence type="ECO:0000256" key="1">
    <source>
        <dbReference type="ARBA" id="ARBA00002501"/>
    </source>
</evidence>
<dbReference type="PANTHER" id="PTHR12859:SF5">
    <property type="entry name" value="PRA1 FAMILY PROTEIN A3"/>
    <property type="match status" value="1"/>
</dbReference>
<feature type="transmembrane region" description="Helical" evidence="7">
    <location>
        <begin position="89"/>
        <end position="111"/>
    </location>
</feature>
<dbReference type="InterPro" id="IPR004895">
    <property type="entry name" value="Prenylated_rab_accept_PRA1"/>
</dbReference>
<keyword evidence="9" id="KW-1185">Reference proteome</keyword>
<proteinExistence type="inferred from homology"/>
<evidence type="ECO:0000256" key="3">
    <source>
        <dbReference type="ARBA" id="ARBA00006483"/>
    </source>
</evidence>
<dbReference type="Proteomes" id="UP001642260">
    <property type="component" value="Unassembled WGS sequence"/>
</dbReference>
<comment type="function">
    <text evidence="1 7">May be involved in both secretory and endocytic intracellular trafficking in the endosomal/prevacuolar compartments.</text>
</comment>
<comment type="similarity">
    <text evidence="3 7">Belongs to the PRA1 family.</text>
</comment>
<dbReference type="PANTHER" id="PTHR12859">
    <property type="entry name" value="PRA1 PROTEIN"/>
    <property type="match status" value="1"/>
</dbReference>
<keyword evidence="5 7" id="KW-1133">Transmembrane helix</keyword>
<comment type="caution">
    <text evidence="8">The sequence shown here is derived from an EMBL/GenBank/DDBJ whole genome shotgun (WGS) entry which is preliminary data.</text>
</comment>
<evidence type="ECO:0000256" key="2">
    <source>
        <dbReference type="ARBA" id="ARBA00004127"/>
    </source>
</evidence>
<evidence type="ECO:0000256" key="7">
    <source>
        <dbReference type="RuleBase" id="RU363107"/>
    </source>
</evidence>
<sequence>MDEPYQMKSGPQCNLYNYRTNYFFMLILVLGLALITRPLAIIGAALTALSLAFLNDSFAATFNEKAIRIIRQFSPHLSAKMRPPHMKTVYVCGQQRLVFVLLGLTASFVLWFTSCDLLWILYAFTTALLIIMLHASMRTPNLKARLNTFREEFRAVWRNYTEL</sequence>